<gene>
    <name evidence="3" type="ORF">CHC_T00000684001</name>
</gene>
<dbReference type="Pfam" id="PF20172">
    <property type="entry name" value="DUF6538"/>
    <property type="match status" value="1"/>
</dbReference>
<feature type="domain" description="Tyr recombinase" evidence="2">
    <location>
        <begin position="262"/>
        <end position="455"/>
    </location>
</feature>
<accession>R7QRQ2</accession>
<evidence type="ECO:0000313" key="4">
    <source>
        <dbReference type="Proteomes" id="UP000012073"/>
    </source>
</evidence>
<dbReference type="PROSITE" id="PS51898">
    <property type="entry name" value="TYR_RECOMBINASE"/>
    <property type="match status" value="1"/>
</dbReference>
<dbReference type="EMBL" id="HG002171">
    <property type="protein sequence ID" value="CDF40418.1"/>
    <property type="molecule type" value="Genomic_DNA"/>
</dbReference>
<dbReference type="InterPro" id="IPR013762">
    <property type="entry name" value="Integrase-like_cat_sf"/>
</dbReference>
<dbReference type="GeneID" id="17318433"/>
<dbReference type="InterPro" id="IPR002104">
    <property type="entry name" value="Integrase_catalytic"/>
</dbReference>
<dbReference type="PANTHER" id="PTHR30349">
    <property type="entry name" value="PHAGE INTEGRASE-RELATED"/>
    <property type="match status" value="1"/>
</dbReference>
<dbReference type="GO" id="GO:0006310">
    <property type="term" value="P:DNA recombination"/>
    <property type="evidence" value="ECO:0007669"/>
    <property type="project" value="UniProtKB-KW"/>
</dbReference>
<name>R7QRQ2_CHOCR</name>
<dbReference type="AlphaFoldDB" id="R7QRQ2"/>
<dbReference type="InterPro" id="IPR050090">
    <property type="entry name" value="Tyrosine_recombinase_XerCD"/>
</dbReference>
<organism evidence="3 4">
    <name type="scientific">Chondrus crispus</name>
    <name type="common">Carrageen Irish moss</name>
    <name type="synonym">Polymorpha crispa</name>
    <dbReference type="NCBI Taxonomy" id="2769"/>
    <lineage>
        <taxon>Eukaryota</taxon>
        <taxon>Rhodophyta</taxon>
        <taxon>Florideophyceae</taxon>
        <taxon>Rhodymeniophycidae</taxon>
        <taxon>Gigartinales</taxon>
        <taxon>Gigartinaceae</taxon>
        <taxon>Chondrus</taxon>
    </lineage>
</organism>
<dbReference type="Gramene" id="CDF40418">
    <property type="protein sequence ID" value="CDF40418"/>
    <property type="gene ID" value="CHC_T00000684001"/>
</dbReference>
<keyword evidence="4" id="KW-1185">Reference proteome</keyword>
<proteinExistence type="predicted"/>
<evidence type="ECO:0000313" key="3">
    <source>
        <dbReference type="EMBL" id="CDF40418.1"/>
    </source>
</evidence>
<reference evidence="4" key="1">
    <citation type="journal article" date="2013" name="Proc. Natl. Acad. Sci. U.S.A.">
        <title>Genome structure and metabolic features in the red seaweed Chondrus crispus shed light on evolution of the Archaeplastida.</title>
        <authorList>
            <person name="Collen J."/>
            <person name="Porcel B."/>
            <person name="Carre W."/>
            <person name="Ball S.G."/>
            <person name="Chaparro C."/>
            <person name="Tonon T."/>
            <person name="Barbeyron T."/>
            <person name="Michel G."/>
            <person name="Noel B."/>
            <person name="Valentin K."/>
            <person name="Elias M."/>
            <person name="Artiguenave F."/>
            <person name="Arun A."/>
            <person name="Aury J.M."/>
            <person name="Barbosa-Neto J.F."/>
            <person name="Bothwell J.H."/>
            <person name="Bouget F.Y."/>
            <person name="Brillet L."/>
            <person name="Cabello-Hurtado F."/>
            <person name="Capella-Gutierrez S."/>
            <person name="Charrier B."/>
            <person name="Cladiere L."/>
            <person name="Cock J.M."/>
            <person name="Coelho S.M."/>
            <person name="Colleoni C."/>
            <person name="Czjzek M."/>
            <person name="Da Silva C."/>
            <person name="Delage L."/>
            <person name="Denoeud F."/>
            <person name="Deschamps P."/>
            <person name="Dittami S.M."/>
            <person name="Gabaldon T."/>
            <person name="Gachon C.M."/>
            <person name="Groisillier A."/>
            <person name="Herve C."/>
            <person name="Jabbari K."/>
            <person name="Katinka M."/>
            <person name="Kloareg B."/>
            <person name="Kowalczyk N."/>
            <person name="Labadie K."/>
            <person name="Leblanc C."/>
            <person name="Lopez P.J."/>
            <person name="McLachlan D.H."/>
            <person name="Meslet-Cladiere L."/>
            <person name="Moustafa A."/>
            <person name="Nehr Z."/>
            <person name="Nyvall Collen P."/>
            <person name="Panaud O."/>
            <person name="Partensky F."/>
            <person name="Poulain J."/>
            <person name="Rensing S.A."/>
            <person name="Rousvoal S."/>
            <person name="Samson G."/>
            <person name="Symeonidi A."/>
            <person name="Weissenbach J."/>
            <person name="Zambounis A."/>
            <person name="Wincker P."/>
            <person name="Boyen C."/>
        </authorList>
    </citation>
    <scope>NUCLEOTIDE SEQUENCE [LARGE SCALE GENOMIC DNA]</scope>
    <source>
        <strain evidence="4">cv. Stackhouse</strain>
    </source>
</reference>
<dbReference type="RefSeq" id="XP_005710712.1">
    <property type="nucleotide sequence ID" value="XM_005710655.1"/>
</dbReference>
<sequence>MKAIRRPDQYLRLRGDIWHYVRRVPKAVSHIDDRTLIYRSLETDSRKVARQRRDIFAYEDELRWSEAAPSRFKATPREVTYRDVSHYARSLGFNYEPMESLISRDTVTDLLHRLQTLEPLKDAPQAKEERDADALLGIAKTPTTTITQAMELYLSEIVADELAGKSPEQVKNFSKIKRRAVANFVNINGDIDMRDITREHAHAVRKFWHERIHPQDGSKPMSGSSGNKDLGSLRKLYRRYFEHIGEEERENPFRNMRFKDKILTKVMPFKDDWVRSRILAPDVLDGLNRQGALLCMALIETGCRPSELANIRPENILLDAEVPHMRIRPTKDRELKSGASVRDIPLVGVALEAMRQAPNGFPHYQDRSYLLSASLTKAFKARELFPTNQHRIYSFRHSFENRMLEAGLDFGLRCTLMGHRNPRPEYGDGGSLVYRRDELLKIAHPVSDALLQSYPFKV</sequence>
<dbReference type="KEGG" id="ccp:CHC_T00000684001"/>
<evidence type="ECO:0000256" key="1">
    <source>
        <dbReference type="ARBA" id="ARBA00023172"/>
    </source>
</evidence>
<dbReference type="InterPro" id="IPR046668">
    <property type="entry name" value="DUF6538"/>
</dbReference>
<dbReference type="GO" id="GO:0015074">
    <property type="term" value="P:DNA integration"/>
    <property type="evidence" value="ECO:0007669"/>
    <property type="project" value="InterPro"/>
</dbReference>
<protein>
    <recommendedName>
        <fullName evidence="2">Tyr recombinase domain-containing protein</fullName>
    </recommendedName>
</protein>
<dbReference type="GO" id="GO:0003677">
    <property type="term" value="F:DNA binding"/>
    <property type="evidence" value="ECO:0007669"/>
    <property type="project" value="InterPro"/>
</dbReference>
<dbReference type="Proteomes" id="UP000012073">
    <property type="component" value="Unassembled WGS sequence"/>
</dbReference>
<dbReference type="Gene3D" id="1.10.443.10">
    <property type="entry name" value="Intergrase catalytic core"/>
    <property type="match status" value="1"/>
</dbReference>
<dbReference type="InterPro" id="IPR011010">
    <property type="entry name" value="DNA_brk_join_enz"/>
</dbReference>
<dbReference type="SUPFAM" id="SSF56349">
    <property type="entry name" value="DNA breaking-rejoining enzymes"/>
    <property type="match status" value="1"/>
</dbReference>
<evidence type="ECO:0000259" key="2">
    <source>
        <dbReference type="PROSITE" id="PS51898"/>
    </source>
</evidence>
<keyword evidence="1" id="KW-0233">DNA recombination</keyword>